<evidence type="ECO:0000256" key="4">
    <source>
        <dbReference type="RuleBase" id="RU003694"/>
    </source>
</evidence>
<reference evidence="6" key="1">
    <citation type="submission" date="2021-04" db="EMBL/GenBank/DDBJ databases">
        <title>The genome sequence of Ideonella sp. 4Y11.</title>
        <authorList>
            <person name="Liu Y."/>
        </authorList>
    </citation>
    <scope>NUCLEOTIDE SEQUENCE</scope>
    <source>
        <strain evidence="6">4Y11</strain>
    </source>
</reference>
<dbReference type="InterPro" id="IPR016039">
    <property type="entry name" value="Thiolase-like"/>
</dbReference>
<dbReference type="PROSITE" id="PS52004">
    <property type="entry name" value="KS3_2"/>
    <property type="match status" value="1"/>
</dbReference>
<gene>
    <name evidence="6" type="ORF">KAK06_03230</name>
</gene>
<dbReference type="EMBL" id="JAGQDE010000002">
    <property type="protein sequence ID" value="MBQ0957963.1"/>
    <property type="molecule type" value="Genomic_DNA"/>
</dbReference>
<accession>A0A940YD18</accession>
<dbReference type="InterPro" id="IPR014031">
    <property type="entry name" value="Ketoacyl_synth_C"/>
</dbReference>
<comment type="pathway">
    <text evidence="1">Lipid metabolism; fatty acid biosynthesis.</text>
</comment>
<dbReference type="PANTHER" id="PTHR11712:SF336">
    <property type="entry name" value="3-OXOACYL-[ACYL-CARRIER-PROTEIN] SYNTHASE, MITOCHONDRIAL"/>
    <property type="match status" value="1"/>
</dbReference>
<dbReference type="SUPFAM" id="SSF53901">
    <property type="entry name" value="Thiolase-like"/>
    <property type="match status" value="2"/>
</dbReference>
<dbReference type="Proteomes" id="UP000678374">
    <property type="component" value="Unassembled WGS sequence"/>
</dbReference>
<dbReference type="AlphaFoldDB" id="A0A940YD18"/>
<keyword evidence="3 4" id="KW-0808">Transferase</keyword>
<sequence>MATDDGTVVLTGVGAIGPFGAGVEALWSSLLEGHCLLQPDTEWPAAGLAGRVPQAAAPQPAPDAGDSRRSVSALAFAAAEEAIAQAGLDAPQVDRAGVAVLFATACGSSGVDVAQALEQAFRSARFEMPDMKAMSDTLRGPSSVISHAHGYRGPLMNLPNGWCAGLSALAVACDLLRFGLAPAVVLAAADETGHDRPSGTRPMARRMGLLSPDDGAQTAVRPFDRRANGTAWSEGGAALVLETLTHARARGAVPLAWVAGNGLAAGDIGDGALVGYDEQAMAEALGGALAQAGHPRVQAVYAGSHCSERSEAAEARALHRCLATQPMPAVTNVRGALGEAGAATGLFSLIAATRSLHEDRLPGTTGCQQLRDGLALPVSEAAQTLPGRGAILCAAHGHDGHSASALLRHAEEIPA</sequence>
<evidence type="ECO:0000313" key="7">
    <source>
        <dbReference type="Proteomes" id="UP000678374"/>
    </source>
</evidence>
<keyword evidence="7" id="KW-1185">Reference proteome</keyword>
<dbReference type="InterPro" id="IPR014030">
    <property type="entry name" value="Ketoacyl_synth_N"/>
</dbReference>
<dbReference type="InterPro" id="IPR020841">
    <property type="entry name" value="PKS_Beta-ketoAc_synthase_dom"/>
</dbReference>
<evidence type="ECO:0000256" key="1">
    <source>
        <dbReference type="ARBA" id="ARBA00005194"/>
    </source>
</evidence>
<dbReference type="GO" id="GO:0006633">
    <property type="term" value="P:fatty acid biosynthetic process"/>
    <property type="evidence" value="ECO:0007669"/>
    <property type="project" value="TreeGrafter"/>
</dbReference>
<dbReference type="GO" id="GO:0004315">
    <property type="term" value="F:3-oxoacyl-[acyl-carrier-protein] synthase activity"/>
    <property type="evidence" value="ECO:0007669"/>
    <property type="project" value="TreeGrafter"/>
</dbReference>
<comment type="caution">
    <text evidence="6">The sequence shown here is derived from an EMBL/GenBank/DDBJ whole genome shotgun (WGS) entry which is preliminary data.</text>
</comment>
<evidence type="ECO:0000259" key="5">
    <source>
        <dbReference type="PROSITE" id="PS52004"/>
    </source>
</evidence>
<evidence type="ECO:0000256" key="2">
    <source>
        <dbReference type="ARBA" id="ARBA00008467"/>
    </source>
</evidence>
<feature type="domain" description="Ketosynthase family 3 (KS3)" evidence="5">
    <location>
        <begin position="5"/>
        <end position="409"/>
    </location>
</feature>
<dbReference type="PANTHER" id="PTHR11712">
    <property type="entry name" value="POLYKETIDE SYNTHASE-RELATED"/>
    <property type="match status" value="1"/>
</dbReference>
<organism evidence="6 7">
    <name type="scientific">Ideonella aquatica</name>
    <dbReference type="NCBI Taxonomy" id="2824119"/>
    <lineage>
        <taxon>Bacteria</taxon>
        <taxon>Pseudomonadati</taxon>
        <taxon>Pseudomonadota</taxon>
        <taxon>Betaproteobacteria</taxon>
        <taxon>Burkholderiales</taxon>
        <taxon>Sphaerotilaceae</taxon>
        <taxon>Ideonella</taxon>
    </lineage>
</organism>
<evidence type="ECO:0000313" key="6">
    <source>
        <dbReference type="EMBL" id="MBQ0957963.1"/>
    </source>
</evidence>
<name>A0A940YD18_9BURK</name>
<comment type="similarity">
    <text evidence="2 4">Belongs to the thiolase-like superfamily. Beta-ketoacyl-ACP synthases family.</text>
</comment>
<proteinExistence type="inferred from homology"/>
<dbReference type="Pfam" id="PF00109">
    <property type="entry name" value="ketoacyl-synt"/>
    <property type="match status" value="1"/>
</dbReference>
<evidence type="ECO:0000256" key="3">
    <source>
        <dbReference type="ARBA" id="ARBA00022679"/>
    </source>
</evidence>
<protein>
    <recommendedName>
        <fullName evidence="5">Ketosynthase family 3 (KS3) domain-containing protein</fullName>
    </recommendedName>
</protein>
<dbReference type="Gene3D" id="3.40.47.10">
    <property type="match status" value="2"/>
</dbReference>
<dbReference type="InterPro" id="IPR000794">
    <property type="entry name" value="Beta-ketoacyl_synthase"/>
</dbReference>
<dbReference type="Pfam" id="PF02801">
    <property type="entry name" value="Ketoacyl-synt_C"/>
    <property type="match status" value="1"/>
</dbReference>